<keyword evidence="1" id="KW-0812">Transmembrane</keyword>
<dbReference type="Proteomes" id="UP001500067">
    <property type="component" value="Unassembled WGS sequence"/>
</dbReference>
<gene>
    <name evidence="2" type="ORF">GCM10023093_29960</name>
</gene>
<protein>
    <recommendedName>
        <fullName evidence="4">MerC domain-containing protein</fullName>
    </recommendedName>
</protein>
<accession>A0ABP8NRD4</accession>
<comment type="caution">
    <text evidence="2">The sequence shown here is derived from an EMBL/GenBank/DDBJ whole genome shotgun (WGS) entry which is preliminary data.</text>
</comment>
<keyword evidence="1" id="KW-0472">Membrane</keyword>
<feature type="transmembrane region" description="Helical" evidence="1">
    <location>
        <begin position="12"/>
        <end position="35"/>
    </location>
</feature>
<evidence type="ECO:0008006" key="4">
    <source>
        <dbReference type="Google" id="ProtNLM"/>
    </source>
</evidence>
<feature type="transmembrane region" description="Helical" evidence="1">
    <location>
        <begin position="55"/>
        <end position="76"/>
    </location>
</feature>
<dbReference type="Pfam" id="PF03203">
    <property type="entry name" value="MerC"/>
    <property type="match status" value="1"/>
</dbReference>
<keyword evidence="1" id="KW-1133">Transmembrane helix</keyword>
<dbReference type="InterPro" id="IPR004891">
    <property type="entry name" value="Mercury-R_MerC"/>
</dbReference>
<feature type="transmembrane region" description="Helical" evidence="1">
    <location>
        <begin position="107"/>
        <end position="124"/>
    </location>
</feature>
<sequence length="141" mass="15654">MHSSRYFSGADKLGIASAVICAVHCLVIPAIFLIKYSWADSVADVHAGHHAGLPAWWHVLDYVFLVVGFVAVLHASSHAPARGVKLSLWFFWLCLAVAVVFEEQLHWMTYLASAGLIATHFFNIRSHRNTRHAQASDMADK</sequence>
<proteinExistence type="predicted"/>
<evidence type="ECO:0000313" key="2">
    <source>
        <dbReference type="EMBL" id="GAA4469821.1"/>
    </source>
</evidence>
<dbReference type="EMBL" id="BAABFA010000024">
    <property type="protein sequence ID" value="GAA4469821.1"/>
    <property type="molecule type" value="Genomic_DNA"/>
</dbReference>
<evidence type="ECO:0000313" key="3">
    <source>
        <dbReference type="Proteomes" id="UP001500067"/>
    </source>
</evidence>
<reference evidence="3" key="1">
    <citation type="journal article" date="2019" name="Int. J. Syst. Evol. Microbiol.">
        <title>The Global Catalogue of Microorganisms (GCM) 10K type strain sequencing project: providing services to taxonomists for standard genome sequencing and annotation.</title>
        <authorList>
            <consortium name="The Broad Institute Genomics Platform"/>
            <consortium name="The Broad Institute Genome Sequencing Center for Infectious Disease"/>
            <person name="Wu L."/>
            <person name="Ma J."/>
        </authorList>
    </citation>
    <scope>NUCLEOTIDE SEQUENCE [LARGE SCALE GENOMIC DNA]</scope>
    <source>
        <strain evidence="3">JCM 32105</strain>
    </source>
</reference>
<name>A0ABP8NRD4_9BACT</name>
<evidence type="ECO:0000256" key="1">
    <source>
        <dbReference type="SAM" id="Phobius"/>
    </source>
</evidence>
<feature type="transmembrane region" description="Helical" evidence="1">
    <location>
        <begin position="83"/>
        <end position="101"/>
    </location>
</feature>
<keyword evidence="3" id="KW-1185">Reference proteome</keyword>
<organism evidence="2 3">
    <name type="scientific">Nemorincola caseinilytica</name>
    <dbReference type="NCBI Taxonomy" id="2054315"/>
    <lineage>
        <taxon>Bacteria</taxon>
        <taxon>Pseudomonadati</taxon>
        <taxon>Bacteroidota</taxon>
        <taxon>Chitinophagia</taxon>
        <taxon>Chitinophagales</taxon>
        <taxon>Chitinophagaceae</taxon>
        <taxon>Nemorincola</taxon>
    </lineage>
</organism>